<evidence type="ECO:0000313" key="2">
    <source>
        <dbReference type="Proteomes" id="UP000018888"/>
    </source>
</evidence>
<gene>
    <name evidence="1" type="ORF">GLOIN_2v1883256</name>
</gene>
<protein>
    <submittedName>
        <fullName evidence="1">Uncharacterized protein</fullName>
    </submittedName>
</protein>
<dbReference type="Proteomes" id="UP000018888">
    <property type="component" value="Unassembled WGS sequence"/>
</dbReference>
<sequence length="66" mass="7640">MQSQKRTYDDADLYEDAMSQRVCLVDWVITKVQNGIGDGNDNIRPIEKLYGQIKWVSGFLISKNHH</sequence>
<organism evidence="1 2">
    <name type="scientific">Rhizophagus irregularis (strain DAOM 181602 / DAOM 197198 / MUCL 43194)</name>
    <name type="common">Arbuscular mycorrhizal fungus</name>
    <name type="synonym">Glomus intraradices</name>
    <dbReference type="NCBI Taxonomy" id="747089"/>
    <lineage>
        <taxon>Eukaryota</taxon>
        <taxon>Fungi</taxon>
        <taxon>Fungi incertae sedis</taxon>
        <taxon>Mucoromycota</taxon>
        <taxon>Glomeromycotina</taxon>
        <taxon>Glomeromycetes</taxon>
        <taxon>Glomerales</taxon>
        <taxon>Glomeraceae</taxon>
        <taxon>Rhizophagus</taxon>
    </lineage>
</organism>
<dbReference type="AlphaFoldDB" id="A0A2P4P946"/>
<reference evidence="1 2" key="2">
    <citation type="journal article" date="2018" name="New Phytol.">
        <title>High intraspecific genome diversity in the model arbuscular mycorrhizal symbiont Rhizophagus irregularis.</title>
        <authorList>
            <person name="Chen E.C.H."/>
            <person name="Morin E."/>
            <person name="Beaudet D."/>
            <person name="Noel J."/>
            <person name="Yildirir G."/>
            <person name="Ndikumana S."/>
            <person name="Charron P."/>
            <person name="St-Onge C."/>
            <person name="Giorgi J."/>
            <person name="Kruger M."/>
            <person name="Marton T."/>
            <person name="Ropars J."/>
            <person name="Grigoriev I.V."/>
            <person name="Hainaut M."/>
            <person name="Henrissat B."/>
            <person name="Roux C."/>
            <person name="Martin F."/>
            <person name="Corradi N."/>
        </authorList>
    </citation>
    <scope>NUCLEOTIDE SEQUENCE [LARGE SCALE GENOMIC DNA]</scope>
    <source>
        <strain evidence="1 2">DAOM 197198</strain>
    </source>
</reference>
<name>A0A2P4P946_RHIID</name>
<keyword evidence="2" id="KW-1185">Reference proteome</keyword>
<evidence type="ECO:0000313" key="1">
    <source>
        <dbReference type="EMBL" id="POG61905.1"/>
    </source>
</evidence>
<reference evidence="1 2" key="1">
    <citation type="journal article" date="2013" name="Proc. Natl. Acad. Sci. U.S.A.">
        <title>Genome of an arbuscular mycorrhizal fungus provides insight into the oldest plant symbiosis.</title>
        <authorList>
            <person name="Tisserant E."/>
            <person name="Malbreil M."/>
            <person name="Kuo A."/>
            <person name="Kohler A."/>
            <person name="Symeonidi A."/>
            <person name="Balestrini R."/>
            <person name="Charron P."/>
            <person name="Duensing N."/>
            <person name="Frei Dit Frey N."/>
            <person name="Gianinazzi-Pearson V."/>
            <person name="Gilbert L.B."/>
            <person name="Handa Y."/>
            <person name="Herr J.R."/>
            <person name="Hijri M."/>
            <person name="Koul R."/>
            <person name="Kawaguchi M."/>
            <person name="Krajinski F."/>
            <person name="Lammers P.J."/>
            <person name="Masclaux F.G."/>
            <person name="Murat C."/>
            <person name="Morin E."/>
            <person name="Ndikumana S."/>
            <person name="Pagni M."/>
            <person name="Petitpierre D."/>
            <person name="Requena N."/>
            <person name="Rosikiewicz P."/>
            <person name="Riley R."/>
            <person name="Saito K."/>
            <person name="San Clemente H."/>
            <person name="Shapiro H."/>
            <person name="van Tuinen D."/>
            <person name="Becard G."/>
            <person name="Bonfante P."/>
            <person name="Paszkowski U."/>
            <person name="Shachar-Hill Y.Y."/>
            <person name="Tuskan G.A."/>
            <person name="Young P.W."/>
            <person name="Sanders I.R."/>
            <person name="Henrissat B."/>
            <person name="Rensing S.A."/>
            <person name="Grigoriev I.V."/>
            <person name="Corradi N."/>
            <person name="Roux C."/>
            <person name="Martin F."/>
        </authorList>
    </citation>
    <scope>NUCLEOTIDE SEQUENCE [LARGE SCALE GENOMIC DNA]</scope>
    <source>
        <strain evidence="1 2">DAOM 197198</strain>
    </source>
</reference>
<comment type="caution">
    <text evidence="1">The sequence shown here is derived from an EMBL/GenBank/DDBJ whole genome shotgun (WGS) entry which is preliminary data.</text>
</comment>
<proteinExistence type="predicted"/>
<dbReference type="EMBL" id="AUPC02000321">
    <property type="protein sequence ID" value="POG61905.1"/>
    <property type="molecule type" value="Genomic_DNA"/>
</dbReference>
<accession>A0A2P4P946</accession>